<keyword evidence="3" id="KW-0812">Transmembrane</keyword>
<sequence length="418" mass="47967">MKTRERIKLLTAVSFAVFVLAIYCIWGYIHERTRLLAQIDEKLYAAAVAVPFVLEDDFHDRAVGEHSISSAEDNRNIDNLSKLNDRLGIKFLYTVIRDHNGDYRLTSSSAPKDELEHGDEVRYYTAYPDVSVTLKQSFEESHINFSRRNEPYHALYVPVFSDRWGTYRSIFVPIRTPSGHTYVVGADLDISYVTARLRNNTLKTILSFVIFTLAILPIIYAYIQALKQKNREYQQVHQLYLDQSKRSITDPLTRLYNRFKLDEELETAFSLFQNYNRTFALIMTDLDYFKAINDRYGHQVGDTVLQSIATLLKESSRSADVVGRWGGEEFMIICRDADSNGAFHLAEKLRTEIASYARKHEYSLTASFGVAEPQTQQSLPQLLQSVDEALYAAKRAGRNQTVKASDDLRATPLFDTDE</sequence>
<feature type="domain" description="GGDEF" evidence="4">
    <location>
        <begin position="277"/>
        <end position="406"/>
    </location>
</feature>
<gene>
    <name evidence="5" type="ORF">Dace_2905</name>
</gene>
<comment type="catalytic activity">
    <reaction evidence="2">
        <text>2 GTP = 3',3'-c-di-GMP + 2 diphosphate</text>
        <dbReference type="Rhea" id="RHEA:24898"/>
        <dbReference type="ChEBI" id="CHEBI:33019"/>
        <dbReference type="ChEBI" id="CHEBI:37565"/>
        <dbReference type="ChEBI" id="CHEBI:58805"/>
        <dbReference type="EC" id="2.7.7.65"/>
    </reaction>
</comment>
<feature type="transmembrane region" description="Helical" evidence="3">
    <location>
        <begin position="7"/>
        <end position="29"/>
    </location>
</feature>
<accession>Q1K3D5</accession>
<evidence type="ECO:0000256" key="1">
    <source>
        <dbReference type="ARBA" id="ARBA00012528"/>
    </source>
</evidence>
<evidence type="ECO:0000256" key="2">
    <source>
        <dbReference type="ARBA" id="ARBA00034247"/>
    </source>
</evidence>
<dbReference type="SUPFAM" id="SSF55073">
    <property type="entry name" value="Nucleotide cyclase"/>
    <property type="match status" value="1"/>
</dbReference>
<dbReference type="GO" id="GO:1902201">
    <property type="term" value="P:negative regulation of bacterial-type flagellum-dependent cell motility"/>
    <property type="evidence" value="ECO:0007669"/>
    <property type="project" value="TreeGrafter"/>
</dbReference>
<dbReference type="Pfam" id="PF00990">
    <property type="entry name" value="GGDEF"/>
    <property type="match status" value="1"/>
</dbReference>
<dbReference type="AlphaFoldDB" id="Q1K3D5"/>
<dbReference type="InterPro" id="IPR043128">
    <property type="entry name" value="Rev_trsase/Diguanyl_cyclase"/>
</dbReference>
<dbReference type="EC" id="2.7.7.65" evidence="1"/>
<protein>
    <recommendedName>
        <fullName evidence="1">diguanylate cyclase</fullName>
        <ecNumber evidence="1">2.7.7.65</ecNumber>
    </recommendedName>
</protein>
<dbReference type="Proteomes" id="UP000005695">
    <property type="component" value="Unassembled WGS sequence"/>
</dbReference>
<organism evidence="5 6">
    <name type="scientific">Desulfuromonas acetoxidans (strain DSM 684 / 11070)</name>
    <dbReference type="NCBI Taxonomy" id="281689"/>
    <lineage>
        <taxon>Bacteria</taxon>
        <taxon>Pseudomonadati</taxon>
        <taxon>Thermodesulfobacteriota</taxon>
        <taxon>Desulfuromonadia</taxon>
        <taxon>Desulfuromonadales</taxon>
        <taxon>Desulfuromonadaceae</taxon>
        <taxon>Desulfuromonas</taxon>
    </lineage>
</organism>
<dbReference type="GO" id="GO:0043709">
    <property type="term" value="P:cell adhesion involved in single-species biofilm formation"/>
    <property type="evidence" value="ECO:0007669"/>
    <property type="project" value="TreeGrafter"/>
</dbReference>
<dbReference type="PANTHER" id="PTHR45138:SF9">
    <property type="entry name" value="DIGUANYLATE CYCLASE DGCM-RELATED"/>
    <property type="match status" value="1"/>
</dbReference>
<proteinExistence type="predicted"/>
<evidence type="ECO:0000313" key="6">
    <source>
        <dbReference type="Proteomes" id="UP000005695"/>
    </source>
</evidence>
<name>Q1K3D5_DESA6</name>
<dbReference type="EMBL" id="AAEW02000002">
    <property type="protein sequence ID" value="EAT17039.1"/>
    <property type="molecule type" value="Genomic_DNA"/>
</dbReference>
<dbReference type="InterPro" id="IPR029787">
    <property type="entry name" value="Nucleotide_cyclase"/>
</dbReference>
<dbReference type="SMART" id="SM00267">
    <property type="entry name" value="GGDEF"/>
    <property type="match status" value="1"/>
</dbReference>
<feature type="transmembrane region" description="Helical" evidence="3">
    <location>
        <begin position="205"/>
        <end position="223"/>
    </location>
</feature>
<dbReference type="InterPro" id="IPR000160">
    <property type="entry name" value="GGDEF_dom"/>
</dbReference>
<comment type="caution">
    <text evidence="5">The sequence shown here is derived from an EMBL/GenBank/DDBJ whole genome shotgun (WGS) entry which is preliminary data.</text>
</comment>
<evidence type="ECO:0000256" key="3">
    <source>
        <dbReference type="SAM" id="Phobius"/>
    </source>
</evidence>
<keyword evidence="3" id="KW-1133">Transmembrane helix</keyword>
<reference evidence="5" key="1">
    <citation type="submission" date="2006-05" db="EMBL/GenBank/DDBJ databases">
        <title>Annotation of the draft genome assembly of Desulfuromonas acetoxidans DSM 684.</title>
        <authorList>
            <consortium name="US DOE Joint Genome Institute (JGI-ORNL)"/>
            <person name="Larimer F."/>
            <person name="Land M."/>
            <person name="Hauser L."/>
        </authorList>
    </citation>
    <scope>NUCLEOTIDE SEQUENCE [LARGE SCALE GENOMIC DNA]</scope>
    <source>
        <strain evidence="5">DSM 684</strain>
    </source>
</reference>
<dbReference type="PROSITE" id="PS50887">
    <property type="entry name" value="GGDEF"/>
    <property type="match status" value="1"/>
</dbReference>
<dbReference type="OrthoDB" id="9759607at2"/>
<evidence type="ECO:0000259" key="4">
    <source>
        <dbReference type="PROSITE" id="PS50887"/>
    </source>
</evidence>
<reference evidence="5" key="2">
    <citation type="submission" date="2006-05" db="EMBL/GenBank/DDBJ databases">
        <title>Sequencing of the draft genome and assembly of Desulfuromonas acetoxidans DSM 684.</title>
        <authorList>
            <consortium name="US DOE Joint Genome Institute (JGI-PGF)"/>
            <person name="Copeland A."/>
            <person name="Lucas S."/>
            <person name="Lapidus A."/>
            <person name="Barry K."/>
            <person name="Detter J.C."/>
            <person name="Glavina del Rio T."/>
            <person name="Hammon N."/>
            <person name="Israni S."/>
            <person name="Dalin E."/>
            <person name="Tice H."/>
            <person name="Bruce D."/>
            <person name="Pitluck S."/>
            <person name="Richardson P."/>
        </authorList>
    </citation>
    <scope>NUCLEOTIDE SEQUENCE [LARGE SCALE GENOMIC DNA]</scope>
    <source>
        <strain evidence="5">DSM 684</strain>
    </source>
</reference>
<evidence type="ECO:0000313" key="5">
    <source>
        <dbReference type="EMBL" id="EAT17039.1"/>
    </source>
</evidence>
<dbReference type="NCBIfam" id="TIGR00254">
    <property type="entry name" value="GGDEF"/>
    <property type="match status" value="1"/>
</dbReference>
<dbReference type="FunFam" id="3.30.70.270:FF:000001">
    <property type="entry name" value="Diguanylate cyclase domain protein"/>
    <property type="match status" value="1"/>
</dbReference>
<dbReference type="PANTHER" id="PTHR45138">
    <property type="entry name" value="REGULATORY COMPONENTS OF SENSORY TRANSDUCTION SYSTEM"/>
    <property type="match status" value="1"/>
</dbReference>
<dbReference type="InterPro" id="IPR050469">
    <property type="entry name" value="Diguanylate_Cyclase"/>
</dbReference>
<dbReference type="GO" id="GO:0052621">
    <property type="term" value="F:diguanylate cyclase activity"/>
    <property type="evidence" value="ECO:0007669"/>
    <property type="project" value="UniProtKB-EC"/>
</dbReference>
<dbReference type="CDD" id="cd01949">
    <property type="entry name" value="GGDEF"/>
    <property type="match status" value="1"/>
</dbReference>
<keyword evidence="3" id="KW-0472">Membrane</keyword>
<keyword evidence="6" id="KW-1185">Reference proteome</keyword>
<dbReference type="GO" id="GO:0005886">
    <property type="term" value="C:plasma membrane"/>
    <property type="evidence" value="ECO:0007669"/>
    <property type="project" value="TreeGrafter"/>
</dbReference>
<dbReference type="Gene3D" id="3.30.70.270">
    <property type="match status" value="1"/>
</dbReference>